<evidence type="ECO:0000313" key="2">
    <source>
        <dbReference type="Proteomes" id="UP000198943"/>
    </source>
</evidence>
<dbReference type="EMBL" id="FMYW01000016">
    <property type="protein sequence ID" value="SDC71356.1"/>
    <property type="molecule type" value="Genomic_DNA"/>
</dbReference>
<reference evidence="2" key="1">
    <citation type="submission" date="2016-10" db="EMBL/GenBank/DDBJ databases">
        <authorList>
            <person name="Varghese N."/>
            <person name="Submissions S."/>
        </authorList>
    </citation>
    <scope>NUCLEOTIDE SEQUENCE [LARGE SCALE GENOMIC DNA]</scope>
    <source>
        <strain evidence="2">DSM 11005</strain>
    </source>
</reference>
<accession>A0A1G6NVS9</accession>
<name>A0A1G6NVS9_9FIRM</name>
<evidence type="ECO:0000313" key="1">
    <source>
        <dbReference type="EMBL" id="SDC71356.1"/>
    </source>
</evidence>
<proteinExistence type="predicted"/>
<gene>
    <name evidence="1" type="ORF">SAMN04487864_11626</name>
</gene>
<dbReference type="Proteomes" id="UP000198943">
    <property type="component" value="Unassembled WGS sequence"/>
</dbReference>
<dbReference type="OrthoDB" id="9767366at2"/>
<keyword evidence="2" id="KW-1185">Reference proteome</keyword>
<protein>
    <submittedName>
        <fullName evidence="1">Uncharacterized protein</fullName>
    </submittedName>
</protein>
<sequence>MVIPDNPENPKAEIARIVAERARYSDEYYHIVGVKAFLDGVTEVHTAWQNQDYLDQPGYHGVERFNDYDKMVELITEADKEEVYKA</sequence>
<organism evidence="1 2">
    <name type="scientific">Succiniclasticum ruminis</name>
    <dbReference type="NCBI Taxonomy" id="40841"/>
    <lineage>
        <taxon>Bacteria</taxon>
        <taxon>Bacillati</taxon>
        <taxon>Bacillota</taxon>
        <taxon>Negativicutes</taxon>
        <taxon>Acidaminococcales</taxon>
        <taxon>Acidaminococcaceae</taxon>
        <taxon>Succiniclasticum</taxon>
    </lineage>
</organism>
<dbReference type="AlphaFoldDB" id="A0A1G6NVS9"/>
<dbReference type="Gene3D" id="3.20.20.140">
    <property type="entry name" value="Metal-dependent hydrolases"/>
    <property type="match status" value="1"/>
</dbReference>
<dbReference type="RefSeq" id="WP_093731036.1">
    <property type="nucleotide sequence ID" value="NZ_FMYW01000016.1"/>
</dbReference>